<evidence type="ECO:0000313" key="3">
    <source>
        <dbReference type="EMBL" id="KAK6587885.1"/>
    </source>
</evidence>
<feature type="region of interest" description="Disordered" evidence="1">
    <location>
        <begin position="621"/>
        <end position="647"/>
    </location>
</feature>
<dbReference type="GO" id="GO:0004674">
    <property type="term" value="F:protein serine/threonine kinase activity"/>
    <property type="evidence" value="ECO:0007669"/>
    <property type="project" value="TreeGrafter"/>
</dbReference>
<protein>
    <submittedName>
        <fullName evidence="3">Kinase domain</fullName>
    </submittedName>
</protein>
<dbReference type="InterPro" id="IPR011009">
    <property type="entry name" value="Kinase-like_dom_sf"/>
</dbReference>
<feature type="compositionally biased region" description="Polar residues" evidence="1">
    <location>
        <begin position="415"/>
        <end position="429"/>
    </location>
</feature>
<reference evidence="3 4" key="1">
    <citation type="submission" date="2023-10" db="EMBL/GenBank/DDBJ databases">
        <title>Comparative genomics analysis reveals potential genetic determinants of host preference in Cryptosporidium xiaoi.</title>
        <authorList>
            <person name="Xiao L."/>
            <person name="Li J."/>
        </authorList>
    </citation>
    <scope>NUCLEOTIDE SEQUENCE [LARGE SCALE GENOMIC DNA]</scope>
    <source>
        <strain evidence="3 4">52996</strain>
    </source>
</reference>
<comment type="caution">
    <text evidence="3">The sequence shown here is derived from an EMBL/GenBank/DDBJ whole genome shotgun (WGS) entry which is preliminary data.</text>
</comment>
<dbReference type="InterPro" id="IPR008271">
    <property type="entry name" value="Ser/Thr_kinase_AS"/>
</dbReference>
<dbReference type="PANTHER" id="PTHR44167">
    <property type="entry name" value="OVARIAN-SPECIFIC SERINE/THREONINE-PROTEIN KINASE LOK-RELATED"/>
    <property type="match status" value="1"/>
</dbReference>
<feature type="compositionally biased region" description="Polar residues" evidence="1">
    <location>
        <begin position="397"/>
        <end position="407"/>
    </location>
</feature>
<dbReference type="PROSITE" id="PS00108">
    <property type="entry name" value="PROTEIN_KINASE_ST"/>
    <property type="match status" value="1"/>
</dbReference>
<dbReference type="AlphaFoldDB" id="A0AAV9XWF9"/>
<evidence type="ECO:0000259" key="2">
    <source>
        <dbReference type="PROSITE" id="PS50011"/>
    </source>
</evidence>
<proteinExistence type="predicted"/>
<keyword evidence="4" id="KW-1185">Reference proteome</keyword>
<feature type="region of interest" description="Disordered" evidence="1">
    <location>
        <begin position="848"/>
        <end position="870"/>
    </location>
</feature>
<evidence type="ECO:0000313" key="4">
    <source>
        <dbReference type="Proteomes" id="UP001311799"/>
    </source>
</evidence>
<dbReference type="SMART" id="SM00220">
    <property type="entry name" value="S_TKc"/>
    <property type="match status" value="1"/>
</dbReference>
<evidence type="ECO:0000256" key="1">
    <source>
        <dbReference type="SAM" id="MobiDB-lite"/>
    </source>
</evidence>
<dbReference type="GO" id="GO:0005634">
    <property type="term" value="C:nucleus"/>
    <property type="evidence" value="ECO:0007669"/>
    <property type="project" value="TreeGrafter"/>
</dbReference>
<dbReference type="GO" id="GO:0005737">
    <property type="term" value="C:cytoplasm"/>
    <property type="evidence" value="ECO:0007669"/>
    <property type="project" value="TreeGrafter"/>
</dbReference>
<feature type="compositionally biased region" description="Low complexity" evidence="1">
    <location>
        <begin position="432"/>
        <end position="459"/>
    </location>
</feature>
<sequence length="1171" mass="130542">MSSTLEKTTKISSNEDLVINENSKVCITNINGKFKGEKTISVKDKIGVNNNLASNDSTFRSFANNVMSLFGYGNSVSNMGDFMPSNGGVSSSKNKMRQMFSGIPNTINDNTRNETVAVDTDVEELNYNFRNKGEVSETSNTGKGSRLISMNKDRKLNVNGVVSENVPSSNNSKVERNRVNSMSYIPVVAHINGKPVHAKHLVKNKVIKYAENTCDELTEPLQNNTKDNNIIYPSLNHHVLVPSVQFAQFMVPVSGYNNRVFCNTPLIKQRVIPHVKPTIYKPTYTQNQVELVDNVDNCSSIGGHVRQSTLYSQENYSGFFVKPGRESFVRSNGAINEYSSHSASINDMPNLHYLGFGTPLVTYRNLSHVPNHKLLYKGNYYVNSNLVNEFTEANQNTRLNSSNGINSDHSENFKGRNNSDSNSALTSDDTGSKVIGKSNKGSNSSGNINNTDNDGNENCINKDITKVGVLESLDFEIADKLRTNETEVRKDEGGQNHSRQLLVKGEVGGNANVLSLTTTSSDNSSVISNSNTKEKPLKKISSKNIIQSRNEASLFKEGKEENIDTDKKSCKGFIPQASPVVNYRSTLDYLVTPLVRYRDISSNLKVRTVAPQLSSNESCKFKGSLDTKNSNMENGGINQGSNSSRNANVLPSNEYRETVYTPVALPLLPQGSGSFSAGSCGGSSVIMAGGTSPSLSQFPILHFNFPAGTTVNRDCQKVGKGGSDLGNNKGTSSCGNIQLINDSMPQKIGINSRYGVVKSSLRPNVGNVRFNGVINNNVAQGYKENSYVHEENVYKNNSLKKMYVNRMYQLLSDPNQFPPLPKEMSPNQIEFLMRPKASAEINNVNNSLSGIKKDENEESTNHSKDHKLGKGMEWDSINRGTFCTVYKANYNGEIVAIKCPQRKIHDSDPLMSRYRCYIEWKLLYRCSRHPNILSLIGGIRINEYEIWLVTEYIKTGDLFKLIHGNNTRSRTFRGSVEHKFKIMYQLADSIRFLHSLSPKIVHKDLKSNNILVDENFNIRICDFGDAEELHYNVITCCTAVTWQYAPPEIVGCSDPARPNSNANEKVDVWSMGCIFLEILTKKTPLQHILDNTDDSCKHSTLYNIIHSNRIEHELKIPPLPESLYNLILMCLRPNPEVRASSREVFDYLVNNEKKILKQLEYINQYKIGGIK</sequence>
<dbReference type="GO" id="GO:0044773">
    <property type="term" value="P:mitotic DNA damage checkpoint signaling"/>
    <property type="evidence" value="ECO:0007669"/>
    <property type="project" value="TreeGrafter"/>
</dbReference>
<accession>A0AAV9XWF9</accession>
<dbReference type="Gene3D" id="1.10.510.10">
    <property type="entry name" value="Transferase(Phosphotransferase) domain 1"/>
    <property type="match status" value="1"/>
</dbReference>
<gene>
    <name evidence="3" type="ORF">RS030_81406</name>
</gene>
<keyword evidence="3" id="KW-0808">Transferase</keyword>
<feature type="region of interest" description="Disordered" evidence="1">
    <location>
        <begin position="397"/>
        <end position="459"/>
    </location>
</feature>
<dbReference type="SUPFAM" id="SSF56112">
    <property type="entry name" value="Protein kinase-like (PK-like)"/>
    <property type="match status" value="1"/>
</dbReference>
<dbReference type="Pfam" id="PF00069">
    <property type="entry name" value="Pkinase"/>
    <property type="match status" value="1"/>
</dbReference>
<keyword evidence="3" id="KW-0418">Kinase</keyword>
<name>A0AAV9XWF9_9CRYT</name>
<dbReference type="PROSITE" id="PS50011">
    <property type="entry name" value="PROTEIN_KINASE_DOM"/>
    <property type="match status" value="1"/>
</dbReference>
<dbReference type="InterPro" id="IPR000719">
    <property type="entry name" value="Prot_kinase_dom"/>
</dbReference>
<feature type="compositionally biased region" description="Basic and acidic residues" evidence="1">
    <location>
        <begin position="851"/>
        <end position="870"/>
    </location>
</feature>
<dbReference type="PANTHER" id="PTHR44167:SF24">
    <property type="entry name" value="SERINE_THREONINE-PROTEIN KINASE CHK2"/>
    <property type="match status" value="1"/>
</dbReference>
<feature type="domain" description="Protein kinase" evidence="2">
    <location>
        <begin position="871"/>
        <end position="1156"/>
    </location>
</feature>
<dbReference type="Proteomes" id="UP001311799">
    <property type="component" value="Unassembled WGS sequence"/>
</dbReference>
<dbReference type="EMBL" id="JAWDEY010000036">
    <property type="protein sequence ID" value="KAK6587885.1"/>
    <property type="molecule type" value="Genomic_DNA"/>
</dbReference>
<dbReference type="GO" id="GO:0005524">
    <property type="term" value="F:ATP binding"/>
    <property type="evidence" value="ECO:0007669"/>
    <property type="project" value="InterPro"/>
</dbReference>
<organism evidence="3 4">
    <name type="scientific">Cryptosporidium xiaoi</name>
    <dbReference type="NCBI Taxonomy" id="659607"/>
    <lineage>
        <taxon>Eukaryota</taxon>
        <taxon>Sar</taxon>
        <taxon>Alveolata</taxon>
        <taxon>Apicomplexa</taxon>
        <taxon>Conoidasida</taxon>
        <taxon>Coccidia</taxon>
        <taxon>Eucoccidiorida</taxon>
        <taxon>Eimeriorina</taxon>
        <taxon>Cryptosporidiidae</taxon>
        <taxon>Cryptosporidium</taxon>
    </lineage>
</organism>